<sequence length="751" mass="79527">MTIRTTRPAAARRSSRQARTLLGSALASALALGIAAPYAQAATPTAPAAPAPTPAATAVPAGLGPWTAPKELPGVTAVLDLKSARNGTVAGLFTQDGKTVLSVRPAGSTTWQQTAPVPTGATLQRTDDGAVSLLSWTTAAEDGSRTLKLSRLAPDGTAFGPAEDVTTGTLAGDWAHWRTQLTTLAANAKGHQAVAWMDKDHRLTVVERSAPSGDWSAPKTLDQLPDPIVREDNVYNYVLWDLRVAVDESGTVGVLWGGNSHYTGDGVDPDPTAYKWHYKYVEKPAKPAAAGSDSSWTEPNDLPLLGERPKQVTLAAHPKGGFHLLSNGTYARKAAGAAEWGAAEQTGVGARSYAPAELLTTPNGDVTAVGMTGAGTPGIATRLAAQGSWSAPRKLASYVESDSLTATTTADDTTVVTYTQKRFELGRSVRQDFVAQTVKGGDLSKPRTLSARTKDTVSTGRVAADGKGRPVAVWTQSAPGAAPATYTATTGTRAKPKWHDYADDDRADVLGLSQSDSMKLYTGDTTNPTETFYASPWKSETRVVPFGDFDGDRCNDLIVRLPEGETRLYTPVCGGLPTPDSPHKRLARDWSGYDTLLASGDQTGDGRPDLLARDKATGDIYLYAHNGTDAFKPRVKIRSAWTTYKRVIGAGDLNADGLGDVLALDKSGNLWRYDGLPTGKLKDRVRVFKDWGGSYKDVVGAGDVDGDGKHDLVARDTGNRLWLNAGKGNGTFGNRVALGDAPYWKQWASLG</sequence>
<dbReference type="SUPFAM" id="SSF69318">
    <property type="entry name" value="Integrin alpha N-terminal domain"/>
    <property type="match status" value="1"/>
</dbReference>
<feature type="signal peptide" evidence="2">
    <location>
        <begin position="1"/>
        <end position="41"/>
    </location>
</feature>
<name>A0ABQ2M5T8_9ACTN</name>
<gene>
    <name evidence="3" type="ORF">GCM10012286_39510</name>
</gene>
<evidence type="ECO:0000313" key="3">
    <source>
        <dbReference type="EMBL" id="GGO47082.1"/>
    </source>
</evidence>
<dbReference type="EMBL" id="BMNG01000008">
    <property type="protein sequence ID" value="GGO47082.1"/>
    <property type="molecule type" value="Genomic_DNA"/>
</dbReference>
<evidence type="ECO:0000313" key="4">
    <source>
        <dbReference type="Proteomes" id="UP000656881"/>
    </source>
</evidence>
<keyword evidence="1 2" id="KW-0732">Signal</keyword>
<dbReference type="Proteomes" id="UP000656881">
    <property type="component" value="Unassembled WGS sequence"/>
</dbReference>
<evidence type="ECO:0008006" key="5">
    <source>
        <dbReference type="Google" id="ProtNLM"/>
    </source>
</evidence>
<comment type="caution">
    <text evidence="3">The sequence shown here is derived from an EMBL/GenBank/DDBJ whole genome shotgun (WGS) entry which is preliminary data.</text>
</comment>
<organism evidence="3 4">
    <name type="scientific">Streptomyces lasiicapitis</name>
    <dbReference type="NCBI Taxonomy" id="1923961"/>
    <lineage>
        <taxon>Bacteria</taxon>
        <taxon>Bacillati</taxon>
        <taxon>Actinomycetota</taxon>
        <taxon>Actinomycetes</taxon>
        <taxon>Kitasatosporales</taxon>
        <taxon>Streptomycetaceae</taxon>
        <taxon>Streptomyces</taxon>
    </lineage>
</organism>
<dbReference type="InterPro" id="IPR013517">
    <property type="entry name" value="FG-GAP"/>
</dbReference>
<keyword evidence="4" id="KW-1185">Reference proteome</keyword>
<dbReference type="Pfam" id="PF13517">
    <property type="entry name" value="FG-GAP_3"/>
    <property type="match status" value="1"/>
</dbReference>
<dbReference type="InterPro" id="IPR028994">
    <property type="entry name" value="Integrin_alpha_N"/>
</dbReference>
<reference evidence="4" key="1">
    <citation type="journal article" date="2019" name="Int. J. Syst. Evol. Microbiol.">
        <title>The Global Catalogue of Microorganisms (GCM) 10K type strain sequencing project: providing services to taxonomists for standard genome sequencing and annotation.</title>
        <authorList>
            <consortium name="The Broad Institute Genomics Platform"/>
            <consortium name="The Broad Institute Genome Sequencing Center for Infectious Disease"/>
            <person name="Wu L."/>
            <person name="Ma J."/>
        </authorList>
    </citation>
    <scope>NUCLEOTIDE SEQUENCE [LARGE SCALE GENOMIC DNA]</scope>
    <source>
        <strain evidence="4">CGMCC 4.7349</strain>
    </source>
</reference>
<dbReference type="Gene3D" id="2.130.10.130">
    <property type="entry name" value="Integrin alpha, N-terminal"/>
    <property type="match status" value="1"/>
</dbReference>
<dbReference type="PANTHER" id="PTHR46580:SF4">
    <property type="entry name" value="ATP_GTP-BINDING PROTEIN"/>
    <property type="match status" value="1"/>
</dbReference>
<evidence type="ECO:0000256" key="1">
    <source>
        <dbReference type="ARBA" id="ARBA00022729"/>
    </source>
</evidence>
<feature type="chain" id="PRO_5045751741" description="VCBS repeat-containing protein" evidence="2">
    <location>
        <begin position="42"/>
        <end position="751"/>
    </location>
</feature>
<proteinExistence type="predicted"/>
<protein>
    <recommendedName>
        <fullName evidence="5">VCBS repeat-containing protein</fullName>
    </recommendedName>
</protein>
<evidence type="ECO:0000256" key="2">
    <source>
        <dbReference type="SAM" id="SignalP"/>
    </source>
</evidence>
<dbReference type="RefSeq" id="WP_189174962.1">
    <property type="nucleotide sequence ID" value="NZ_BMNG01000008.1"/>
</dbReference>
<dbReference type="PANTHER" id="PTHR46580">
    <property type="entry name" value="SENSOR KINASE-RELATED"/>
    <property type="match status" value="1"/>
</dbReference>
<accession>A0ABQ2M5T8</accession>